<protein>
    <recommendedName>
        <fullName evidence="5">Single-stranded DNA-binding protein</fullName>
    </recommendedName>
</protein>
<gene>
    <name evidence="3" type="ORF">D6851_14265</name>
</gene>
<feature type="compositionally biased region" description="Polar residues" evidence="2">
    <location>
        <begin position="13"/>
        <end position="29"/>
    </location>
</feature>
<comment type="caution">
    <text evidence="3">The sequence shown here is derived from an EMBL/GenBank/DDBJ whole genome shotgun (WGS) entry which is preliminary data.</text>
</comment>
<dbReference type="AlphaFoldDB" id="A0A420EE68"/>
<dbReference type="Gene3D" id="2.40.50.140">
    <property type="entry name" value="Nucleic acid-binding proteins"/>
    <property type="match status" value="1"/>
</dbReference>
<dbReference type="OrthoDB" id="7581348at2"/>
<dbReference type="InterPro" id="IPR012340">
    <property type="entry name" value="NA-bd_OB-fold"/>
</dbReference>
<dbReference type="GO" id="GO:0003697">
    <property type="term" value="F:single-stranded DNA binding"/>
    <property type="evidence" value="ECO:0007669"/>
    <property type="project" value="InterPro"/>
</dbReference>
<dbReference type="SUPFAM" id="SSF50249">
    <property type="entry name" value="Nucleic acid-binding proteins"/>
    <property type="match status" value="1"/>
</dbReference>
<evidence type="ECO:0000313" key="4">
    <source>
        <dbReference type="Proteomes" id="UP000284395"/>
    </source>
</evidence>
<organism evidence="3 4">
    <name type="scientific">Altericroceibacterium spongiae</name>
    <dbReference type="NCBI Taxonomy" id="2320269"/>
    <lineage>
        <taxon>Bacteria</taxon>
        <taxon>Pseudomonadati</taxon>
        <taxon>Pseudomonadota</taxon>
        <taxon>Alphaproteobacteria</taxon>
        <taxon>Sphingomonadales</taxon>
        <taxon>Erythrobacteraceae</taxon>
        <taxon>Altericroceibacterium</taxon>
    </lineage>
</organism>
<evidence type="ECO:0000256" key="1">
    <source>
        <dbReference type="ARBA" id="ARBA00023125"/>
    </source>
</evidence>
<dbReference type="Proteomes" id="UP000284395">
    <property type="component" value="Unassembled WGS sequence"/>
</dbReference>
<sequence>MCYHIEAHHASFDRSQPSRGGSPRAQSARGQERQQHRSAAYRGDDGEWVEKAIWNRVPVFGKQRDRAAKLNTGDQIYVEGEIGRTSYTKDNDRVFVTNLKVFRFGVLSRK</sequence>
<dbReference type="EMBL" id="RAPF01000008">
    <property type="protein sequence ID" value="RKF18954.1"/>
    <property type="molecule type" value="Genomic_DNA"/>
</dbReference>
<proteinExistence type="predicted"/>
<feature type="compositionally biased region" description="Basic and acidic residues" evidence="2">
    <location>
        <begin position="1"/>
        <end position="12"/>
    </location>
</feature>
<keyword evidence="1" id="KW-0238">DNA-binding</keyword>
<name>A0A420EE68_9SPHN</name>
<reference evidence="3 4" key="1">
    <citation type="submission" date="2018-09" db="EMBL/GenBank/DDBJ databases">
        <title>Altererythrobacter spongiae sp. nov., isolated from a marine sponge.</title>
        <authorList>
            <person name="Zhuang L."/>
            <person name="Luo L."/>
        </authorList>
    </citation>
    <scope>NUCLEOTIDE SEQUENCE [LARGE SCALE GENOMIC DNA]</scope>
    <source>
        <strain evidence="3 4">HN-Y73</strain>
    </source>
</reference>
<feature type="region of interest" description="Disordered" evidence="2">
    <location>
        <begin position="1"/>
        <end position="43"/>
    </location>
</feature>
<evidence type="ECO:0000256" key="2">
    <source>
        <dbReference type="SAM" id="MobiDB-lite"/>
    </source>
</evidence>
<dbReference type="Pfam" id="PF00436">
    <property type="entry name" value="SSB"/>
    <property type="match status" value="1"/>
</dbReference>
<keyword evidence="4" id="KW-1185">Reference proteome</keyword>
<accession>A0A420EE68</accession>
<dbReference type="InterPro" id="IPR000424">
    <property type="entry name" value="Primosome_PriB/ssb"/>
</dbReference>
<evidence type="ECO:0008006" key="5">
    <source>
        <dbReference type="Google" id="ProtNLM"/>
    </source>
</evidence>
<evidence type="ECO:0000313" key="3">
    <source>
        <dbReference type="EMBL" id="RKF18954.1"/>
    </source>
</evidence>